<feature type="domain" description="BUB1 N-terminal" evidence="7">
    <location>
        <begin position="18"/>
        <end position="176"/>
    </location>
</feature>
<evidence type="ECO:0000313" key="8">
    <source>
        <dbReference type="EMBL" id="KDQ24849.1"/>
    </source>
</evidence>
<evidence type="ECO:0000256" key="1">
    <source>
        <dbReference type="ARBA" id="ARBA00004629"/>
    </source>
</evidence>
<feature type="region of interest" description="Disordered" evidence="5">
    <location>
        <begin position="829"/>
        <end position="848"/>
    </location>
</feature>
<dbReference type="Pfam" id="PF00069">
    <property type="entry name" value="Pkinase"/>
    <property type="match status" value="1"/>
</dbReference>
<dbReference type="InParanoid" id="A0A067NAL4"/>
<dbReference type="Gene3D" id="1.25.40.430">
    <property type="match status" value="1"/>
</dbReference>
<dbReference type="EMBL" id="KL198011">
    <property type="protein sequence ID" value="KDQ24849.1"/>
    <property type="molecule type" value="Genomic_DNA"/>
</dbReference>
<evidence type="ECO:0000256" key="5">
    <source>
        <dbReference type="SAM" id="MobiDB-lite"/>
    </source>
</evidence>
<dbReference type="InterPro" id="IPR008271">
    <property type="entry name" value="Ser/Thr_kinase_AS"/>
</dbReference>
<dbReference type="FunCoup" id="A0A067NAL4">
    <property type="interactions" value="168"/>
</dbReference>
<proteinExistence type="predicted"/>
<dbReference type="Gene3D" id="1.10.510.10">
    <property type="entry name" value="Transferase(Phosphotransferase) domain 1"/>
    <property type="match status" value="1"/>
</dbReference>
<evidence type="ECO:0000256" key="2">
    <source>
        <dbReference type="ARBA" id="ARBA00022454"/>
    </source>
</evidence>
<dbReference type="STRING" id="1137138.A0A067NAL4"/>
<keyword evidence="3" id="KW-0995">Kinetochore</keyword>
<dbReference type="GO" id="GO:0007094">
    <property type="term" value="P:mitotic spindle assembly checkpoint signaling"/>
    <property type="evidence" value="ECO:0007669"/>
    <property type="project" value="InterPro"/>
</dbReference>
<dbReference type="InterPro" id="IPR011009">
    <property type="entry name" value="Kinase-like_dom_sf"/>
</dbReference>
<dbReference type="GO" id="GO:0051754">
    <property type="term" value="P:meiotic sister chromatid cohesion, centromeric"/>
    <property type="evidence" value="ECO:0007669"/>
    <property type="project" value="TreeGrafter"/>
</dbReference>
<keyword evidence="4" id="KW-0137">Centromere</keyword>
<keyword evidence="2" id="KW-0158">Chromosome</keyword>
<dbReference type="PROSITE" id="PS00108">
    <property type="entry name" value="PROTEIN_KINASE_ST"/>
    <property type="match status" value="1"/>
</dbReference>
<dbReference type="GO" id="GO:0005634">
    <property type="term" value="C:nucleus"/>
    <property type="evidence" value="ECO:0007669"/>
    <property type="project" value="TreeGrafter"/>
</dbReference>
<evidence type="ECO:0000256" key="3">
    <source>
        <dbReference type="ARBA" id="ARBA00022838"/>
    </source>
</evidence>
<feature type="compositionally biased region" description="Polar residues" evidence="5">
    <location>
        <begin position="162"/>
        <end position="182"/>
    </location>
</feature>
<dbReference type="Pfam" id="PF08311">
    <property type="entry name" value="Mad3_BUB1_I"/>
    <property type="match status" value="1"/>
</dbReference>
<gene>
    <name evidence="8" type="ORF">PLEOSDRAFT_1085898</name>
</gene>
<feature type="region of interest" description="Disordered" evidence="5">
    <location>
        <begin position="482"/>
        <end position="605"/>
    </location>
</feature>
<dbReference type="PANTHER" id="PTHR14030">
    <property type="entry name" value="MITOTIC CHECKPOINT SERINE/THREONINE-PROTEIN KINASE BUB1"/>
    <property type="match status" value="1"/>
</dbReference>
<protein>
    <recommendedName>
        <fullName evidence="10">Protein kinase domain-containing protein</fullName>
    </recommendedName>
</protein>
<feature type="compositionally biased region" description="Basic and acidic residues" evidence="5">
    <location>
        <begin position="515"/>
        <end position="542"/>
    </location>
</feature>
<feature type="compositionally biased region" description="Low complexity" evidence="5">
    <location>
        <begin position="239"/>
        <end position="252"/>
    </location>
</feature>
<dbReference type="SMART" id="SM00220">
    <property type="entry name" value="S_TKc"/>
    <property type="match status" value="1"/>
</dbReference>
<feature type="region of interest" description="Disordered" evidence="5">
    <location>
        <begin position="158"/>
        <end position="194"/>
    </location>
</feature>
<evidence type="ECO:0000259" key="6">
    <source>
        <dbReference type="PROSITE" id="PS50011"/>
    </source>
</evidence>
<evidence type="ECO:0000259" key="7">
    <source>
        <dbReference type="PROSITE" id="PS51489"/>
    </source>
</evidence>
<dbReference type="AlphaFoldDB" id="A0A067NAL4"/>
<dbReference type="InterPro" id="IPR013212">
    <property type="entry name" value="Mad3/Bub1_I"/>
</dbReference>
<dbReference type="PANTHER" id="PTHR14030:SF4">
    <property type="entry name" value="BUB1 KINASE, ISOFORM A-RELATED"/>
    <property type="match status" value="1"/>
</dbReference>
<evidence type="ECO:0000256" key="4">
    <source>
        <dbReference type="ARBA" id="ARBA00023328"/>
    </source>
</evidence>
<dbReference type="CDD" id="cd13981">
    <property type="entry name" value="STKc_Bub1_BubR1"/>
    <property type="match status" value="1"/>
</dbReference>
<dbReference type="InterPro" id="IPR015661">
    <property type="entry name" value="Bub1/Mad3"/>
</dbReference>
<dbReference type="PROSITE" id="PS50011">
    <property type="entry name" value="PROTEIN_KINASE_DOM"/>
    <property type="match status" value="1"/>
</dbReference>
<dbReference type="OrthoDB" id="248495at2759"/>
<name>A0A067NAL4_PLEO1</name>
<reference evidence="9" key="1">
    <citation type="journal article" date="2014" name="Proc. Natl. Acad. Sci. U.S.A.">
        <title>Extensive sampling of basidiomycete genomes demonstrates inadequacy of the white-rot/brown-rot paradigm for wood decay fungi.</title>
        <authorList>
            <person name="Riley R."/>
            <person name="Salamov A.A."/>
            <person name="Brown D.W."/>
            <person name="Nagy L.G."/>
            <person name="Floudas D."/>
            <person name="Held B.W."/>
            <person name="Levasseur A."/>
            <person name="Lombard V."/>
            <person name="Morin E."/>
            <person name="Otillar R."/>
            <person name="Lindquist E.A."/>
            <person name="Sun H."/>
            <person name="LaButti K.M."/>
            <person name="Schmutz J."/>
            <person name="Jabbour D."/>
            <person name="Luo H."/>
            <person name="Baker S.E."/>
            <person name="Pisabarro A.G."/>
            <person name="Walton J.D."/>
            <person name="Blanchette R.A."/>
            <person name="Henrissat B."/>
            <person name="Martin F."/>
            <person name="Cullen D."/>
            <person name="Hibbett D.S."/>
            <person name="Grigoriev I.V."/>
        </authorList>
    </citation>
    <scope>NUCLEOTIDE SEQUENCE [LARGE SCALE GENOMIC DNA]</scope>
    <source>
        <strain evidence="9">PC15</strain>
    </source>
</reference>
<dbReference type="GO" id="GO:0005524">
    <property type="term" value="F:ATP binding"/>
    <property type="evidence" value="ECO:0007669"/>
    <property type="project" value="InterPro"/>
</dbReference>
<feature type="compositionally biased region" description="Acidic residues" evidence="5">
    <location>
        <begin position="836"/>
        <end position="848"/>
    </location>
</feature>
<feature type="compositionally biased region" description="Low complexity" evidence="5">
    <location>
        <begin position="584"/>
        <end position="605"/>
    </location>
</feature>
<dbReference type="InterPro" id="IPR000719">
    <property type="entry name" value="Prot_kinase_dom"/>
</dbReference>
<dbReference type="SUPFAM" id="SSF56112">
    <property type="entry name" value="Protein kinase-like (PK-like)"/>
    <property type="match status" value="1"/>
</dbReference>
<comment type="subcellular location">
    <subcellularLocation>
        <location evidence="1">Chromosome</location>
        <location evidence="1">Centromere</location>
        <location evidence="1">Kinetochore</location>
    </subcellularLocation>
</comment>
<feature type="region of interest" description="Disordered" evidence="5">
    <location>
        <begin position="228"/>
        <end position="268"/>
    </location>
</feature>
<feature type="domain" description="Protein kinase" evidence="6">
    <location>
        <begin position="812"/>
        <end position="1129"/>
    </location>
</feature>
<evidence type="ECO:0008006" key="10">
    <source>
        <dbReference type="Google" id="ProtNLM"/>
    </source>
</evidence>
<dbReference type="GO" id="GO:0004672">
    <property type="term" value="F:protein kinase activity"/>
    <property type="evidence" value="ECO:0007669"/>
    <property type="project" value="InterPro"/>
</dbReference>
<organism evidence="8 9">
    <name type="scientific">Pleurotus ostreatus (strain PC15)</name>
    <name type="common">Oyster mushroom</name>
    <dbReference type="NCBI Taxonomy" id="1137138"/>
    <lineage>
        <taxon>Eukaryota</taxon>
        <taxon>Fungi</taxon>
        <taxon>Dikarya</taxon>
        <taxon>Basidiomycota</taxon>
        <taxon>Agaricomycotina</taxon>
        <taxon>Agaricomycetes</taxon>
        <taxon>Agaricomycetidae</taxon>
        <taxon>Agaricales</taxon>
        <taxon>Pleurotineae</taxon>
        <taxon>Pleurotaceae</taxon>
        <taxon>Pleurotus</taxon>
    </lineage>
</organism>
<sequence>MKSYGGHSNGLSCERSAYQKRIETALDEDEDPLAVYYDFVQWIMKNEPDTKTSGLLPVLEQATRKFRNDVAYKTDLRYLKLWILYAKNIEKGTPAAVYGFLLKNDIGSTYSVLYEEFAGVLEREGRISEADVIYRKGIKQQARPVEKLKTRYRDFKARCPAPSTSAGPQSPKQSAPGQSASSPDAHKLVIPGPGQRREKLQFSLSLLLTGDGIEYSIQEARARSMGLLGKKWGPPEQLSRSTSSTSSMSLSHDSSDSDDGGKSTARKYATRRSLGLGLSVPEPTVTINTKEALADVFGMYNSPDKTVTTTFLRPGGKYAPVKRFDMSASLNAEPKRDPALSTSTGGKPLMRFRPFIDENAMRKENATPGPKLKPYVDPEMARTPFTNQAAKPSLTTPRFALAPKEYATPSPLDRTENNENALGTGIKATRLASVKESEETFARVFTPAASGRAQAAQQERTPAPAFKPFVDDDARTPFKVFSRPEQGENAYRRENVFSTAKPFTPFSDKPTFTPFKDRDDAKSSFTPFRDKPSEREPERLEPFAEVAEEQEEQEEQEQEEMSSESTDDDEYGEVMEEDQPLPSPSTGTSSSGMDDWQESQGQAEYAEGEGEYFEGNDYDDFNEPEAPLGGRFGAFNVMTPITERTFEYTTTRSVFATPSDRNHSSGRHAEDYDAVGEAERLAEEVRAEDMTDRMRLGTVLEAENQRHRQLDEEVNALEERTGKLNLLDTLTKTSKFKPPNPCNAFDPPIMSTLLTLVTSDAHFYDLSNYESNTLDGLQRFAKKSRKTSGSSSHGGHLDMGDSYPVALGETQFDVSEKLGEGGFGAVFRAKERKGDGDDEDEDDFCEDEDEGSSSAVAIKIVKPRNLWEYHVLRRLHTSLPQSLRRSIILPQALYAFRDESFLVLELCPQGSLLSIVNNAVAAGVSQQGGCLDELLVMFFAVELVRLIEGLHRAGFIHGDLKIDNCLLRLEDVPGGAPAWESLYQPNGSGGWKYKGIKLIDFGRTIDTKLFPSGQQFIAEWPADERDCREIREDQPWTYQTDYYGLAGIVYCMLFGKYMQSTFIGLADSPNPSHPGPRYRVLTPFKRYWQSGLWNKLFDILLNPSLLRRGGHLPVCDEVAEVRQDMEAWLQKNCNRTSNTLKGLLKKVELSVLRASTRN</sequence>
<dbReference type="Proteomes" id="UP000027073">
    <property type="component" value="Unassembled WGS sequence"/>
</dbReference>
<accession>A0A067NAL4</accession>
<feature type="compositionally biased region" description="Acidic residues" evidence="5">
    <location>
        <begin position="546"/>
        <end position="579"/>
    </location>
</feature>
<dbReference type="HOGENOM" id="CLU_002115_1_0_1"/>
<dbReference type="PROSITE" id="PS51489">
    <property type="entry name" value="BUB1_N"/>
    <property type="match status" value="1"/>
</dbReference>
<dbReference type="SMART" id="SM00777">
    <property type="entry name" value="Mad3_BUB1_I"/>
    <property type="match status" value="1"/>
</dbReference>
<dbReference type="VEuPathDB" id="FungiDB:PLEOSDRAFT_1085898"/>
<evidence type="ECO:0000313" key="9">
    <source>
        <dbReference type="Proteomes" id="UP000027073"/>
    </source>
</evidence>
<dbReference type="GO" id="GO:0000776">
    <property type="term" value="C:kinetochore"/>
    <property type="evidence" value="ECO:0007669"/>
    <property type="project" value="UniProtKB-KW"/>
</dbReference>
<dbReference type="GO" id="GO:0032991">
    <property type="term" value="C:protein-containing complex"/>
    <property type="evidence" value="ECO:0007669"/>
    <property type="project" value="UniProtKB-ARBA"/>
</dbReference>